<reference evidence="2 3" key="1">
    <citation type="submission" date="2017-06" db="EMBL/GenBank/DDBJ databases">
        <title>Genome sequencing of cyanobaciteial culture collection at National Institute for Environmental Studies (NIES).</title>
        <authorList>
            <person name="Hirose Y."/>
            <person name="Shimura Y."/>
            <person name="Fujisawa T."/>
            <person name="Nakamura Y."/>
            <person name="Kawachi M."/>
        </authorList>
    </citation>
    <scope>NUCLEOTIDE SEQUENCE [LARGE SCALE GENOMIC DNA]</scope>
    <source>
        <strain evidence="2 3">NIES-37</strain>
    </source>
</reference>
<name>A0A1Z4N0E0_9CYAN</name>
<proteinExistence type="predicted"/>
<dbReference type="KEGG" id="ttq:NIES37_31620"/>
<organism evidence="2 3">
    <name type="scientific">Tolypothrix tenuis PCC 7101</name>
    <dbReference type="NCBI Taxonomy" id="231146"/>
    <lineage>
        <taxon>Bacteria</taxon>
        <taxon>Bacillati</taxon>
        <taxon>Cyanobacteriota</taxon>
        <taxon>Cyanophyceae</taxon>
        <taxon>Nostocales</taxon>
        <taxon>Tolypothrichaceae</taxon>
        <taxon>Tolypothrix</taxon>
    </lineage>
</organism>
<accession>A0A1Z4N0E0</accession>
<feature type="transmembrane region" description="Helical" evidence="1">
    <location>
        <begin position="15"/>
        <end position="37"/>
    </location>
</feature>
<dbReference type="EMBL" id="AP018248">
    <property type="protein sequence ID" value="BAY99183.1"/>
    <property type="molecule type" value="Genomic_DNA"/>
</dbReference>
<evidence type="ECO:0000313" key="2">
    <source>
        <dbReference type="EMBL" id="BAY99183.1"/>
    </source>
</evidence>
<sequence length="62" mass="7132">MNEDLNPTHNGTICLSLGTLILCLITNYELVIMLKLLNLRFDNLNIFVVIFRGLGQDDYFEN</sequence>
<keyword evidence="1" id="KW-0472">Membrane</keyword>
<keyword evidence="3" id="KW-1185">Reference proteome</keyword>
<evidence type="ECO:0000256" key="1">
    <source>
        <dbReference type="SAM" id="Phobius"/>
    </source>
</evidence>
<gene>
    <name evidence="2" type="ORF">NIES37_31620</name>
</gene>
<dbReference type="AlphaFoldDB" id="A0A1Z4N0E0"/>
<protein>
    <submittedName>
        <fullName evidence="2">Uncharacterized protein</fullName>
    </submittedName>
</protein>
<dbReference type="Proteomes" id="UP000218785">
    <property type="component" value="Chromosome"/>
</dbReference>
<keyword evidence="1" id="KW-1133">Transmembrane helix</keyword>
<keyword evidence="1" id="KW-0812">Transmembrane</keyword>
<evidence type="ECO:0000313" key="3">
    <source>
        <dbReference type="Proteomes" id="UP000218785"/>
    </source>
</evidence>